<gene>
    <name evidence="2" type="ORF">I8D64_13365</name>
</gene>
<dbReference type="EMBL" id="JAEDAJ010000008">
    <property type="protein sequence ID" value="MBK0332385.1"/>
    <property type="molecule type" value="Genomic_DNA"/>
</dbReference>
<evidence type="ECO:0000313" key="2">
    <source>
        <dbReference type="EMBL" id="MBK0332385.1"/>
    </source>
</evidence>
<evidence type="ECO:0000256" key="1">
    <source>
        <dbReference type="SAM" id="MobiDB-lite"/>
    </source>
</evidence>
<feature type="compositionally biased region" description="Pro residues" evidence="1">
    <location>
        <begin position="170"/>
        <end position="182"/>
    </location>
</feature>
<name>A0ABS1BCK9_9MICO</name>
<feature type="compositionally biased region" description="Basic and acidic residues" evidence="1">
    <location>
        <begin position="74"/>
        <end position="89"/>
    </location>
</feature>
<feature type="region of interest" description="Disordered" evidence="1">
    <location>
        <begin position="74"/>
        <end position="182"/>
    </location>
</feature>
<dbReference type="Proteomes" id="UP000612352">
    <property type="component" value="Unassembled WGS sequence"/>
</dbReference>
<comment type="caution">
    <text evidence="2">The sequence shown here is derived from an EMBL/GenBank/DDBJ whole genome shotgun (WGS) entry which is preliminary data.</text>
</comment>
<keyword evidence="3" id="KW-1185">Reference proteome</keyword>
<proteinExistence type="predicted"/>
<accession>A0ABS1BCK9</accession>
<feature type="compositionally biased region" description="Pro residues" evidence="1">
    <location>
        <begin position="109"/>
        <end position="118"/>
    </location>
</feature>
<sequence length="182" mass="20652">MENLHFLCWFHHAMKTAGKLDPIRVEADESPAGTAGTVWEMQERFRVFREDDTDLLTPQAVAQLDAVWDSIERSQDDYEQRGTGEHDSETPSGWVTGSPEPSVLDSPWPVRPGVPDPWPRVDMDQAVAPDLEEVPVEKPVRRRYQPLPTFQYDGDIPISATTRKPRKQQNPPPKFDPGPPPF</sequence>
<reference evidence="2 3" key="1">
    <citation type="submission" date="2020-12" db="EMBL/GenBank/DDBJ databases">
        <title>Brachybacterium sp. MASK1Z-5, whole genome shotgun sequence.</title>
        <authorList>
            <person name="Tuo L."/>
        </authorList>
    </citation>
    <scope>NUCLEOTIDE SEQUENCE [LARGE SCALE GENOMIC DNA]</scope>
    <source>
        <strain evidence="2 3">MASK1Z-5</strain>
    </source>
</reference>
<protein>
    <submittedName>
        <fullName evidence="2">Uncharacterized protein</fullName>
    </submittedName>
</protein>
<organism evidence="2 3">
    <name type="scientific">Brachybacterium halotolerans</name>
    <dbReference type="NCBI Taxonomy" id="2795215"/>
    <lineage>
        <taxon>Bacteria</taxon>
        <taxon>Bacillati</taxon>
        <taxon>Actinomycetota</taxon>
        <taxon>Actinomycetes</taxon>
        <taxon>Micrococcales</taxon>
        <taxon>Dermabacteraceae</taxon>
        <taxon>Brachybacterium</taxon>
    </lineage>
</organism>
<evidence type="ECO:0000313" key="3">
    <source>
        <dbReference type="Proteomes" id="UP000612352"/>
    </source>
</evidence>